<dbReference type="InterPro" id="IPR039396">
    <property type="entry name" value="Deltex_C"/>
</dbReference>
<evidence type="ECO:0000259" key="8">
    <source>
        <dbReference type="Pfam" id="PF18102"/>
    </source>
</evidence>
<organism evidence="9 10">
    <name type="scientific">Eimeria praecox</name>
    <dbReference type="NCBI Taxonomy" id="51316"/>
    <lineage>
        <taxon>Eukaryota</taxon>
        <taxon>Sar</taxon>
        <taxon>Alveolata</taxon>
        <taxon>Apicomplexa</taxon>
        <taxon>Conoidasida</taxon>
        <taxon>Coccidia</taxon>
        <taxon>Eucoccidiorida</taxon>
        <taxon>Eimeriorina</taxon>
        <taxon>Eimeriidae</taxon>
        <taxon>Eimeria</taxon>
    </lineage>
</organism>
<accession>U6H0V9</accession>
<evidence type="ECO:0000256" key="3">
    <source>
        <dbReference type="ARBA" id="ARBA00012483"/>
    </source>
</evidence>
<dbReference type="OrthoDB" id="527344at2759"/>
<dbReference type="GO" id="GO:0007219">
    <property type="term" value="P:Notch signaling pathway"/>
    <property type="evidence" value="ECO:0007669"/>
    <property type="project" value="InterPro"/>
</dbReference>
<evidence type="ECO:0000256" key="1">
    <source>
        <dbReference type="ARBA" id="ARBA00000900"/>
    </source>
</evidence>
<dbReference type="Gene3D" id="3.30.40.10">
    <property type="entry name" value="Zinc/RING finger domain, C3HC4 (zinc finger)"/>
    <property type="match status" value="1"/>
</dbReference>
<feature type="region of interest" description="Disordered" evidence="6">
    <location>
        <begin position="630"/>
        <end position="651"/>
    </location>
</feature>
<name>U6H0V9_9EIME</name>
<protein>
    <recommendedName>
        <fullName evidence="3">RING-type E3 ubiquitin transferase</fullName>
        <ecNumber evidence="3">2.3.2.27</ecNumber>
    </recommendedName>
</protein>
<evidence type="ECO:0000256" key="6">
    <source>
        <dbReference type="SAM" id="MobiDB-lite"/>
    </source>
</evidence>
<dbReference type="InterPro" id="IPR039398">
    <property type="entry name" value="Deltex_fam"/>
</dbReference>
<evidence type="ECO:0000259" key="7">
    <source>
        <dbReference type="Pfam" id="PF02825"/>
    </source>
</evidence>
<evidence type="ECO:0000256" key="4">
    <source>
        <dbReference type="ARBA" id="ARBA00022679"/>
    </source>
</evidence>
<evidence type="ECO:0000256" key="2">
    <source>
        <dbReference type="ARBA" id="ARBA00004906"/>
    </source>
</evidence>
<dbReference type="PANTHER" id="PTHR12622">
    <property type="entry name" value="DELTEX-RELATED"/>
    <property type="match status" value="1"/>
</dbReference>
<dbReference type="GO" id="GO:0016567">
    <property type="term" value="P:protein ubiquitination"/>
    <property type="evidence" value="ECO:0007669"/>
    <property type="project" value="UniProtKB-UniPathway"/>
</dbReference>
<feature type="compositionally biased region" description="Low complexity" evidence="6">
    <location>
        <begin position="351"/>
        <end position="412"/>
    </location>
</feature>
<comment type="pathway">
    <text evidence="2">Protein modification; protein ubiquitination.</text>
</comment>
<evidence type="ECO:0000256" key="5">
    <source>
        <dbReference type="ARBA" id="ARBA00022723"/>
    </source>
</evidence>
<feature type="compositionally biased region" description="Low complexity" evidence="6">
    <location>
        <begin position="334"/>
        <end position="343"/>
    </location>
</feature>
<dbReference type="EC" id="2.3.2.27" evidence="3"/>
<dbReference type="InterPro" id="IPR039399">
    <property type="entry name" value="Deltex_C_sf"/>
</dbReference>
<sequence length="651" mass="72091">MEAVWSWQMGEGLWVPFDLRVMQILESLWAYLQSEQQQDELPDTLQGTLGRIQEPQQLQLQQEQEQQQEEDQEEEPGQEEEVVDGQDVGDPAGGRVSHDMVQHSQKLYVHLSPWRYCVDLRTMTQKNLSTGRVRPIRRVSESVGLWFARGADGYAERACLCTLQHVSFPLFWSSVYCLIALYGDGRCRFEPELEAHLEGLWRELRDGRRSPGPLVIAWQDPNTGSVHYTDVREMKESTGNGSNREIMRMEVVCVPQDSLLTTDDCSKEGCSQPLLPSLEVGKEESGEAFCKGHKECFDPDDFQAAIAAVRADEIPDDACAICLETFLAEETSAPQHPQQQEFQHQADTDSRSSSVSRSVSSNIHSSSGESSPRSSGSSSNRGSVSNSSNRSSSSHDSSSSNSGSSDGSNGSSTHELPLNACASLTSSEEEPAHIVSCEASSTAKPNLMGNDSSNQEVVKLRHCPHHFHSECIRMYMQRCSRGGFFCPTCNVLQLPGNGPSPPGKMSWRISRHSLLAGHPTEGTIIIEYVVEGGIQTERHAHPNTPFTGTRRQAFLPDCLLGRQLLRLLIRAFVKGHTFTVGNSVTSGQSNVVIWNGIHHKTSVSGGLLRYGYPDDTFLLRLAEELRERGFPLEHPESSKGAAHGERSRNPE</sequence>
<dbReference type="InterPro" id="IPR037197">
    <property type="entry name" value="WWE_dom_sf"/>
</dbReference>
<feature type="region of interest" description="Disordered" evidence="6">
    <location>
        <begin position="58"/>
        <end position="96"/>
    </location>
</feature>
<feature type="compositionally biased region" description="Acidic residues" evidence="6">
    <location>
        <begin position="66"/>
        <end position="84"/>
    </location>
</feature>
<feature type="domain" description="Deltex C-terminal" evidence="8">
    <location>
        <begin position="498"/>
        <end position="629"/>
    </location>
</feature>
<dbReference type="Gene3D" id="3.30.390.130">
    <property type="match status" value="1"/>
</dbReference>
<feature type="region of interest" description="Disordered" evidence="6">
    <location>
        <begin position="332"/>
        <end position="416"/>
    </location>
</feature>
<keyword evidence="4" id="KW-0808">Transferase</keyword>
<proteinExistence type="predicted"/>
<dbReference type="Pfam" id="PF02825">
    <property type="entry name" value="WWE"/>
    <property type="match status" value="1"/>
</dbReference>
<dbReference type="SUPFAM" id="SSF57850">
    <property type="entry name" value="RING/U-box"/>
    <property type="match status" value="1"/>
</dbReference>
<dbReference type="Pfam" id="PF18102">
    <property type="entry name" value="DTC"/>
    <property type="match status" value="1"/>
</dbReference>
<feature type="domain" description="WWE" evidence="7">
    <location>
        <begin position="105"/>
        <end position="138"/>
    </location>
</feature>
<dbReference type="VEuPathDB" id="ToxoDB:EPH_0044910"/>
<gene>
    <name evidence="9" type="ORF">EPH_0044910</name>
</gene>
<dbReference type="InterPro" id="IPR004170">
    <property type="entry name" value="WWE_dom"/>
</dbReference>
<dbReference type="InterPro" id="IPR013083">
    <property type="entry name" value="Znf_RING/FYVE/PHD"/>
</dbReference>
<keyword evidence="5" id="KW-0479">Metal-binding</keyword>
<dbReference type="SUPFAM" id="SSF117839">
    <property type="entry name" value="WWE domain"/>
    <property type="match status" value="1"/>
</dbReference>
<dbReference type="EMBL" id="HG692750">
    <property type="protein sequence ID" value="CDI84399.1"/>
    <property type="molecule type" value="Genomic_DNA"/>
</dbReference>
<dbReference type="GO" id="GO:0061630">
    <property type="term" value="F:ubiquitin protein ligase activity"/>
    <property type="evidence" value="ECO:0007669"/>
    <property type="project" value="UniProtKB-EC"/>
</dbReference>
<dbReference type="AlphaFoldDB" id="U6H0V9"/>
<dbReference type="Gene3D" id="3.30.720.50">
    <property type="match status" value="1"/>
</dbReference>
<reference evidence="9" key="2">
    <citation type="submission" date="2013-10" db="EMBL/GenBank/DDBJ databases">
        <authorList>
            <person name="Aslett M."/>
        </authorList>
    </citation>
    <scope>NUCLEOTIDE SEQUENCE [LARGE SCALE GENOMIC DNA]</scope>
    <source>
        <strain evidence="9">Houghton</strain>
    </source>
</reference>
<comment type="catalytic activity">
    <reaction evidence="1">
        <text>S-ubiquitinyl-[E2 ubiquitin-conjugating enzyme]-L-cysteine + [acceptor protein]-L-lysine = [E2 ubiquitin-conjugating enzyme]-L-cysteine + N(6)-ubiquitinyl-[acceptor protein]-L-lysine.</text>
        <dbReference type="EC" id="2.3.2.27"/>
    </reaction>
</comment>
<dbReference type="GO" id="GO:0046872">
    <property type="term" value="F:metal ion binding"/>
    <property type="evidence" value="ECO:0007669"/>
    <property type="project" value="UniProtKB-KW"/>
</dbReference>
<evidence type="ECO:0000313" key="10">
    <source>
        <dbReference type="Proteomes" id="UP000018201"/>
    </source>
</evidence>
<dbReference type="UniPathway" id="UPA00143"/>
<evidence type="ECO:0000313" key="9">
    <source>
        <dbReference type="EMBL" id="CDI84399.1"/>
    </source>
</evidence>
<dbReference type="Proteomes" id="UP000018201">
    <property type="component" value="Unassembled WGS sequence"/>
</dbReference>
<reference evidence="9" key="1">
    <citation type="submission" date="2013-10" db="EMBL/GenBank/DDBJ databases">
        <title>Genomic analysis of the causative agents of coccidiosis in chickens.</title>
        <authorList>
            <person name="Reid A.J."/>
            <person name="Blake D."/>
            <person name="Billington K."/>
            <person name="Browne H."/>
            <person name="Dunn M."/>
            <person name="Hung S."/>
            <person name="Kawahara F."/>
            <person name="Miranda-Saavedra D."/>
            <person name="Mourier T."/>
            <person name="Nagra H."/>
            <person name="Otto T.D."/>
            <person name="Rawlings N."/>
            <person name="Sanchez A."/>
            <person name="Sanders M."/>
            <person name="Subramaniam C."/>
            <person name="Tay Y."/>
            <person name="Dear P."/>
            <person name="Doerig C."/>
            <person name="Gruber A."/>
            <person name="Parkinson J."/>
            <person name="Shirley M."/>
            <person name="Wan K.L."/>
            <person name="Berriman M."/>
            <person name="Tomley F."/>
            <person name="Pain A."/>
        </authorList>
    </citation>
    <scope>NUCLEOTIDE SEQUENCE [LARGE SCALE GENOMIC DNA]</scope>
    <source>
        <strain evidence="9">Houghton</strain>
    </source>
</reference>
<keyword evidence="10" id="KW-1185">Reference proteome</keyword>